<keyword evidence="2" id="KW-1185">Reference proteome</keyword>
<dbReference type="Proteomes" id="UP001162164">
    <property type="component" value="Unassembled WGS sequence"/>
</dbReference>
<proteinExistence type="predicted"/>
<organism evidence="1 2">
    <name type="scientific">Molorchus minor</name>
    <dbReference type="NCBI Taxonomy" id="1323400"/>
    <lineage>
        <taxon>Eukaryota</taxon>
        <taxon>Metazoa</taxon>
        <taxon>Ecdysozoa</taxon>
        <taxon>Arthropoda</taxon>
        <taxon>Hexapoda</taxon>
        <taxon>Insecta</taxon>
        <taxon>Pterygota</taxon>
        <taxon>Neoptera</taxon>
        <taxon>Endopterygota</taxon>
        <taxon>Coleoptera</taxon>
        <taxon>Polyphaga</taxon>
        <taxon>Cucujiformia</taxon>
        <taxon>Chrysomeloidea</taxon>
        <taxon>Cerambycidae</taxon>
        <taxon>Lamiinae</taxon>
        <taxon>Monochamini</taxon>
        <taxon>Molorchus</taxon>
    </lineage>
</organism>
<reference evidence="1" key="1">
    <citation type="journal article" date="2023" name="Insect Mol. Biol.">
        <title>Genome sequencing provides insights into the evolution of gene families encoding plant cell wall-degrading enzymes in longhorned beetles.</title>
        <authorList>
            <person name="Shin N.R."/>
            <person name="Okamura Y."/>
            <person name="Kirsch R."/>
            <person name="Pauchet Y."/>
        </authorList>
    </citation>
    <scope>NUCLEOTIDE SEQUENCE</scope>
    <source>
        <strain evidence="1">MMC_N1</strain>
    </source>
</reference>
<comment type="caution">
    <text evidence="1">The sequence shown here is derived from an EMBL/GenBank/DDBJ whole genome shotgun (WGS) entry which is preliminary data.</text>
</comment>
<sequence>MHMAETATNKAAKVTGFVVRIMNVSVCINLCAVLLNAVNQQGIFFLTDDVKVIFSSDIMCVVKLASDTGGPAKYD</sequence>
<evidence type="ECO:0000313" key="1">
    <source>
        <dbReference type="EMBL" id="KAJ8981556.1"/>
    </source>
</evidence>
<evidence type="ECO:0000313" key="2">
    <source>
        <dbReference type="Proteomes" id="UP001162164"/>
    </source>
</evidence>
<accession>A0ABQ9JTG6</accession>
<protein>
    <submittedName>
        <fullName evidence="1">Uncharacterized protein</fullName>
    </submittedName>
</protein>
<gene>
    <name evidence="1" type="ORF">NQ317_009816</name>
</gene>
<dbReference type="EMBL" id="JAPWTJ010000177">
    <property type="protein sequence ID" value="KAJ8981556.1"/>
    <property type="molecule type" value="Genomic_DNA"/>
</dbReference>
<name>A0ABQ9JTG6_9CUCU</name>